<dbReference type="STRING" id="443156.SAMN04489867_3007"/>
<dbReference type="PANTHER" id="PTHR43792:SF1">
    <property type="entry name" value="N-ACETYLTRANSFERASE DOMAIN-CONTAINING PROTEIN"/>
    <property type="match status" value="1"/>
</dbReference>
<feature type="domain" description="N-acetyltransferase" evidence="1">
    <location>
        <begin position="17"/>
        <end position="182"/>
    </location>
</feature>
<dbReference type="RefSeq" id="WP_091787170.1">
    <property type="nucleotide sequence ID" value="NZ_LT629711.1"/>
</dbReference>
<evidence type="ECO:0000313" key="2">
    <source>
        <dbReference type="EMBL" id="SDP58224.1"/>
    </source>
</evidence>
<dbReference type="SUPFAM" id="SSF55729">
    <property type="entry name" value="Acyl-CoA N-acyltransferases (Nat)"/>
    <property type="match status" value="1"/>
</dbReference>
<dbReference type="EMBL" id="LT629711">
    <property type="protein sequence ID" value="SDP58224.1"/>
    <property type="molecule type" value="Genomic_DNA"/>
</dbReference>
<proteinExistence type="predicted"/>
<organism evidence="2 3">
    <name type="scientific">Pedococcus dokdonensis</name>
    <dbReference type="NCBI Taxonomy" id="443156"/>
    <lineage>
        <taxon>Bacteria</taxon>
        <taxon>Bacillati</taxon>
        <taxon>Actinomycetota</taxon>
        <taxon>Actinomycetes</taxon>
        <taxon>Micrococcales</taxon>
        <taxon>Intrasporangiaceae</taxon>
        <taxon>Pedococcus</taxon>
    </lineage>
</organism>
<dbReference type="PROSITE" id="PS51186">
    <property type="entry name" value="GNAT"/>
    <property type="match status" value="1"/>
</dbReference>
<dbReference type="InterPro" id="IPR016181">
    <property type="entry name" value="Acyl_CoA_acyltransferase"/>
</dbReference>
<dbReference type="Proteomes" id="UP000199077">
    <property type="component" value="Chromosome I"/>
</dbReference>
<dbReference type="OrthoDB" id="9132139at2"/>
<dbReference type="AlphaFoldDB" id="A0A1H0TW93"/>
<dbReference type="InterPro" id="IPR051531">
    <property type="entry name" value="N-acetyltransferase"/>
</dbReference>
<evidence type="ECO:0000313" key="3">
    <source>
        <dbReference type="Proteomes" id="UP000199077"/>
    </source>
</evidence>
<keyword evidence="3" id="KW-1185">Reference proteome</keyword>
<dbReference type="Pfam" id="PF13302">
    <property type="entry name" value="Acetyltransf_3"/>
    <property type="match status" value="1"/>
</dbReference>
<name>A0A1H0TW93_9MICO</name>
<dbReference type="PANTHER" id="PTHR43792">
    <property type="entry name" value="GNAT FAMILY, PUTATIVE (AFU_ORTHOLOGUE AFUA_3G00765)-RELATED-RELATED"/>
    <property type="match status" value="1"/>
</dbReference>
<gene>
    <name evidence="2" type="ORF">SAMN04489867_3007</name>
</gene>
<keyword evidence="2" id="KW-0808">Transferase</keyword>
<protein>
    <submittedName>
        <fullName evidence="2">Protein N-acetyltransferase, RimJ/RimL family</fullName>
    </submittedName>
</protein>
<sequence>MPKDLTHVDWPVSTARLTIRRATADDADAVLAYRTSPSVTEWMGIPPEDFRARFVAPERLDLLLVIERDGVFIGDLMVRIGDAWSPLRLTDQAEGVQAELGWGLRPEETGHGYATEAVEEVLRICFEDLGLRRVTAGCFADNVRSWRLMERLGMRREQHAVRDALHPSGEWRDGYGYALLAEEWAASRAGLGPPPA</sequence>
<accession>A0A1H0TW93</accession>
<evidence type="ECO:0000259" key="1">
    <source>
        <dbReference type="PROSITE" id="PS51186"/>
    </source>
</evidence>
<dbReference type="InterPro" id="IPR000182">
    <property type="entry name" value="GNAT_dom"/>
</dbReference>
<dbReference type="Gene3D" id="3.40.630.30">
    <property type="match status" value="1"/>
</dbReference>
<dbReference type="GO" id="GO:0016747">
    <property type="term" value="F:acyltransferase activity, transferring groups other than amino-acyl groups"/>
    <property type="evidence" value="ECO:0007669"/>
    <property type="project" value="InterPro"/>
</dbReference>
<reference evidence="3" key="1">
    <citation type="submission" date="2016-10" db="EMBL/GenBank/DDBJ databases">
        <authorList>
            <person name="Varghese N."/>
            <person name="Submissions S."/>
        </authorList>
    </citation>
    <scope>NUCLEOTIDE SEQUENCE [LARGE SCALE GENOMIC DNA]</scope>
    <source>
        <strain evidence="3">DSM 22329</strain>
    </source>
</reference>